<dbReference type="EMBL" id="JAUSUA010000001">
    <property type="protein sequence ID" value="MDQ0205305.1"/>
    <property type="molecule type" value="Genomic_DNA"/>
</dbReference>
<feature type="domain" description="NERD" evidence="1">
    <location>
        <begin position="38"/>
        <end position="153"/>
    </location>
</feature>
<reference evidence="2 3" key="1">
    <citation type="submission" date="2023-07" db="EMBL/GenBank/DDBJ databases">
        <title>Genomic Encyclopedia of Type Strains, Phase IV (KMG-IV): sequencing the most valuable type-strain genomes for metagenomic binning, comparative biology and taxonomic classification.</title>
        <authorList>
            <person name="Goeker M."/>
        </authorList>
    </citation>
    <scope>NUCLEOTIDE SEQUENCE [LARGE SCALE GENOMIC DNA]</scope>
    <source>
        <strain evidence="2 3">DSM 19154</strain>
    </source>
</reference>
<dbReference type="InterPro" id="IPR011528">
    <property type="entry name" value="NERD"/>
</dbReference>
<dbReference type="RefSeq" id="WP_306978893.1">
    <property type="nucleotide sequence ID" value="NZ_JAUSUA010000001.1"/>
</dbReference>
<evidence type="ECO:0000313" key="3">
    <source>
        <dbReference type="Proteomes" id="UP001225034"/>
    </source>
</evidence>
<accession>A0ABT9YCV1</accession>
<name>A0ABT9YCV1_9BACI</name>
<sequence>MILKKRAAPIQLLGLEAIMRRSKYVTDEMRSAMSKRQIGFKGECSIDYYLDQLTHFLILHDLRLPAKPYGYVQIDTLLLCKQGMIILEVKNYQGVIQFDKDSHQVLRILHEKEERIPNPLIQTSRQQNQLDSFLVQNGWPSLPISTYVVYSSPLTLLRYAPSRVIHAEAIPLEMDTFLKKTKREYLSQKQIEQVASLLSHSHLPASSNQLKLFGLDSTSIQSGVHCIQCNKLTMTRPRRIRKWTCENCSFTSKYAHIPTLQDYALLFQPTIKNHQARDFLNLPTTTIAHYLLKNLNVRTTGKNKGRTYHIPIPFEMDH</sequence>
<evidence type="ECO:0000313" key="2">
    <source>
        <dbReference type="EMBL" id="MDQ0205305.1"/>
    </source>
</evidence>
<gene>
    <name evidence="2" type="ORF">J2S05_000079</name>
</gene>
<dbReference type="PROSITE" id="PS50965">
    <property type="entry name" value="NERD"/>
    <property type="match status" value="1"/>
</dbReference>
<keyword evidence="3" id="KW-1185">Reference proteome</keyword>
<organism evidence="2 3">
    <name type="scientific">Alkalicoccobacillus murimartini</name>
    <dbReference type="NCBI Taxonomy" id="171685"/>
    <lineage>
        <taxon>Bacteria</taxon>
        <taxon>Bacillati</taxon>
        <taxon>Bacillota</taxon>
        <taxon>Bacilli</taxon>
        <taxon>Bacillales</taxon>
        <taxon>Bacillaceae</taxon>
        <taxon>Alkalicoccobacillus</taxon>
    </lineage>
</organism>
<comment type="caution">
    <text evidence="2">The sequence shown here is derived from an EMBL/GenBank/DDBJ whole genome shotgun (WGS) entry which is preliminary data.</text>
</comment>
<protein>
    <recommendedName>
        <fullName evidence="1">NERD domain-containing protein</fullName>
    </recommendedName>
</protein>
<dbReference type="Proteomes" id="UP001225034">
    <property type="component" value="Unassembled WGS sequence"/>
</dbReference>
<dbReference type="Pfam" id="PF08378">
    <property type="entry name" value="NERD"/>
    <property type="match status" value="1"/>
</dbReference>
<proteinExistence type="predicted"/>
<evidence type="ECO:0000259" key="1">
    <source>
        <dbReference type="PROSITE" id="PS50965"/>
    </source>
</evidence>